<dbReference type="EMBL" id="KV454408">
    <property type="protein sequence ID" value="ODQ66530.1"/>
    <property type="molecule type" value="Genomic_DNA"/>
</dbReference>
<keyword evidence="3" id="KW-1185">Reference proteome</keyword>
<feature type="region of interest" description="Disordered" evidence="1">
    <location>
        <begin position="89"/>
        <end position="136"/>
    </location>
</feature>
<reference evidence="2 3" key="1">
    <citation type="journal article" date="2016" name="Proc. Natl. Acad. Sci. U.S.A.">
        <title>Comparative genomics of biotechnologically important yeasts.</title>
        <authorList>
            <person name="Riley R."/>
            <person name="Haridas S."/>
            <person name="Wolfe K.H."/>
            <person name="Lopes M.R."/>
            <person name="Hittinger C.T."/>
            <person name="Goeker M."/>
            <person name="Salamov A.A."/>
            <person name="Wisecaver J.H."/>
            <person name="Long T.M."/>
            <person name="Calvey C.H."/>
            <person name="Aerts A.L."/>
            <person name="Barry K.W."/>
            <person name="Choi C."/>
            <person name="Clum A."/>
            <person name="Coughlan A.Y."/>
            <person name="Deshpande S."/>
            <person name="Douglass A.P."/>
            <person name="Hanson S.J."/>
            <person name="Klenk H.-P."/>
            <person name="LaButti K.M."/>
            <person name="Lapidus A."/>
            <person name="Lindquist E.A."/>
            <person name="Lipzen A.M."/>
            <person name="Meier-Kolthoff J.P."/>
            <person name="Ohm R.A."/>
            <person name="Otillar R.P."/>
            <person name="Pangilinan J.L."/>
            <person name="Peng Y."/>
            <person name="Rokas A."/>
            <person name="Rosa C.A."/>
            <person name="Scheuner C."/>
            <person name="Sibirny A.A."/>
            <person name="Slot J.C."/>
            <person name="Stielow J.B."/>
            <person name="Sun H."/>
            <person name="Kurtzman C.P."/>
            <person name="Blackwell M."/>
            <person name="Grigoriev I.V."/>
            <person name="Jeffries T.W."/>
        </authorList>
    </citation>
    <scope>NUCLEOTIDE SEQUENCE [LARGE SCALE GENOMIC DNA]</scope>
    <source>
        <strain evidence="2 3">DSM 6958</strain>
    </source>
</reference>
<protein>
    <recommendedName>
        <fullName evidence="4">Damage-regulated import facilitator 1</fullName>
    </recommendedName>
</protein>
<gene>
    <name evidence="2" type="ORF">NADFUDRAFT_45967</name>
</gene>
<feature type="compositionally biased region" description="Acidic residues" evidence="1">
    <location>
        <begin position="105"/>
        <end position="119"/>
    </location>
</feature>
<evidence type="ECO:0008006" key="4">
    <source>
        <dbReference type="Google" id="ProtNLM"/>
    </source>
</evidence>
<evidence type="ECO:0000313" key="2">
    <source>
        <dbReference type="EMBL" id="ODQ66530.1"/>
    </source>
</evidence>
<proteinExistence type="predicted"/>
<evidence type="ECO:0000256" key="1">
    <source>
        <dbReference type="SAM" id="MobiDB-lite"/>
    </source>
</evidence>
<accession>A0A1E3PMK7</accession>
<dbReference type="AlphaFoldDB" id="A0A1E3PMK7"/>
<evidence type="ECO:0000313" key="3">
    <source>
        <dbReference type="Proteomes" id="UP000095009"/>
    </source>
</evidence>
<organism evidence="2 3">
    <name type="scientific">Nadsonia fulvescens var. elongata DSM 6958</name>
    <dbReference type="NCBI Taxonomy" id="857566"/>
    <lineage>
        <taxon>Eukaryota</taxon>
        <taxon>Fungi</taxon>
        <taxon>Dikarya</taxon>
        <taxon>Ascomycota</taxon>
        <taxon>Saccharomycotina</taxon>
        <taxon>Dipodascomycetes</taxon>
        <taxon>Dipodascales</taxon>
        <taxon>Dipodascales incertae sedis</taxon>
        <taxon>Nadsonia</taxon>
    </lineage>
</organism>
<dbReference type="Proteomes" id="UP000095009">
    <property type="component" value="Unassembled WGS sequence"/>
</dbReference>
<sequence length="244" mass="26915">MSSSSQSMRDTKRYITEYFPNTAPRSSPKPLSTPCATRPFNQEGISDDVRQSLQTMGMRIRSNVSRGYKSLSEHSSFQNISNDPGFFMLGTNESSSPHVKRSLDEESDGGLTDNDEDSMTDGGDNEKTHTINRRNLAPLRTNRRLLAGSSASFTAPTMSNSFQPTFTPSVASASSSFTQGYTDNKAKIYYIPHNENTGSNFNPSRVFMASTTTPTEATSSTPALNEMDVDFDDADFLMPKEMIM</sequence>
<feature type="region of interest" description="Disordered" evidence="1">
    <location>
        <begin position="1"/>
        <end position="44"/>
    </location>
</feature>
<name>A0A1E3PMK7_9ASCO</name>